<evidence type="ECO:0000313" key="2">
    <source>
        <dbReference type="Proteomes" id="UP000178820"/>
    </source>
</evidence>
<dbReference type="AlphaFoldDB" id="A0A1G2I5F9"/>
<reference evidence="1 2" key="1">
    <citation type="journal article" date="2016" name="Nat. Commun.">
        <title>Thousands of microbial genomes shed light on interconnected biogeochemical processes in an aquifer system.</title>
        <authorList>
            <person name="Anantharaman K."/>
            <person name="Brown C.T."/>
            <person name="Hug L.A."/>
            <person name="Sharon I."/>
            <person name="Castelle C.J."/>
            <person name="Probst A.J."/>
            <person name="Thomas B.C."/>
            <person name="Singh A."/>
            <person name="Wilkins M.J."/>
            <person name="Karaoz U."/>
            <person name="Brodie E.L."/>
            <person name="Williams K.H."/>
            <person name="Hubbard S.S."/>
            <person name="Banfield J.F."/>
        </authorList>
    </citation>
    <scope>NUCLEOTIDE SEQUENCE [LARGE SCALE GENOMIC DNA]</scope>
</reference>
<gene>
    <name evidence="1" type="ORF">A3D44_01140</name>
</gene>
<dbReference type="Proteomes" id="UP000178820">
    <property type="component" value="Unassembled WGS sequence"/>
</dbReference>
<dbReference type="EMBL" id="MHOT01000013">
    <property type="protein sequence ID" value="OGZ69278.1"/>
    <property type="molecule type" value="Genomic_DNA"/>
</dbReference>
<accession>A0A1G2I5F9</accession>
<organism evidence="1 2">
    <name type="scientific">Candidatus Staskawiczbacteria bacterium RIFCSPHIGHO2_02_FULL_42_22</name>
    <dbReference type="NCBI Taxonomy" id="1802207"/>
    <lineage>
        <taxon>Bacteria</taxon>
        <taxon>Candidatus Staskawicziibacteriota</taxon>
    </lineage>
</organism>
<proteinExistence type="predicted"/>
<comment type="caution">
    <text evidence="1">The sequence shown here is derived from an EMBL/GenBank/DDBJ whole genome shotgun (WGS) entry which is preliminary data.</text>
</comment>
<evidence type="ECO:0000313" key="1">
    <source>
        <dbReference type="EMBL" id="OGZ69278.1"/>
    </source>
</evidence>
<name>A0A1G2I5F9_9BACT</name>
<sequence>MTVLFSDFRTAVVMAPRHHGESCPRRGLDIHVCPETWKERPESSFPANWQDICDARRAQQLGLSVQVPAPVYADGVSGLALDAARQMARDAIRGRTLTTDVLGYRWEYPMDVGVDYPDGAFPKIRPVRISETEIVIIDLPTRSGFSPSSWPLPEELADKNWHGPRQAIRDRVPVELHQELDRIERDARLVADQHRAAEEAAERQRLADKFGGTI</sequence>
<protein>
    <submittedName>
        <fullName evidence="1">Uncharacterized protein</fullName>
    </submittedName>
</protein>